<dbReference type="EMBL" id="HE805490">
    <property type="protein sequence ID" value="CCH50977.1"/>
    <property type="molecule type" value="Genomic_DNA"/>
</dbReference>
<dbReference type="AlphaFoldDB" id="I7IG72"/>
<reference evidence="1" key="1">
    <citation type="journal article" date="2012" name="Tree Genet. Genomes">
        <title>A Candidate Gene for Fire Blight Resistance in Malus . robusta 5 is Coding for a CC-NBS-LRR.</title>
        <authorList>
            <person name="Fahrentrapp J."/>
            <person name="Broggini G.A.L."/>
            <person name="Kellerhals M."/>
            <person name="Peil A."/>
            <person name="Richter K."/>
            <person name="Zini E."/>
            <person name="Gessler C."/>
        </authorList>
    </citation>
    <scope>NUCLEOTIDE SEQUENCE</scope>
</reference>
<protein>
    <submittedName>
        <fullName evidence="1">T4.16 protein</fullName>
    </submittedName>
</protein>
<evidence type="ECO:0000313" key="1">
    <source>
        <dbReference type="EMBL" id="CCH50977.1"/>
    </source>
</evidence>
<sequence>MYQIIKDCELPVQGIKKTRSKMGLIKLTFRPETECHQPRRLEQDLQFRCQIQPENILLKSLSFLLLASSRLNDVTGAMKILTSSKSLIFLSFAFNFLDEDMPTGDGLVYFDGFQRIRFLNMSFANLTGEIPDFR</sequence>
<name>I7IG72_9ROSA</name>
<dbReference type="SUPFAM" id="SSF52058">
    <property type="entry name" value="L domain-like"/>
    <property type="match status" value="1"/>
</dbReference>
<organism evidence="1">
    <name type="scientific">Malus x robusta</name>
    <dbReference type="NCBI Taxonomy" id="1184610"/>
    <lineage>
        <taxon>Eukaryota</taxon>
        <taxon>Viridiplantae</taxon>
        <taxon>Streptophyta</taxon>
        <taxon>Embryophyta</taxon>
        <taxon>Tracheophyta</taxon>
        <taxon>Spermatophyta</taxon>
        <taxon>Magnoliopsida</taxon>
        <taxon>eudicotyledons</taxon>
        <taxon>Gunneridae</taxon>
        <taxon>Pentapetalae</taxon>
        <taxon>rosids</taxon>
        <taxon>fabids</taxon>
        <taxon>Rosales</taxon>
        <taxon>Rosaceae</taxon>
        <taxon>Amygdaloideae</taxon>
        <taxon>Maleae</taxon>
        <taxon>Malus</taxon>
    </lineage>
</organism>
<gene>
    <name evidence="1" type="primary">T4.16</name>
</gene>
<accession>I7IG72</accession>
<proteinExistence type="predicted"/>